<dbReference type="Pfam" id="PF14659">
    <property type="entry name" value="Phage_int_SAM_3"/>
    <property type="match status" value="1"/>
</dbReference>
<dbReference type="SUPFAM" id="SSF56349">
    <property type="entry name" value="DNA breaking-rejoining enzymes"/>
    <property type="match status" value="1"/>
</dbReference>
<accession>A0ABU0ASN6</accession>
<comment type="caution">
    <text evidence="8">The sequence shown here is derived from an EMBL/GenBank/DDBJ whole genome shotgun (WGS) entry which is preliminary data.</text>
</comment>
<dbReference type="Pfam" id="PF14657">
    <property type="entry name" value="Arm-DNA-bind_4"/>
    <property type="match status" value="1"/>
</dbReference>
<dbReference type="InterPro" id="IPR002104">
    <property type="entry name" value="Integrase_catalytic"/>
</dbReference>
<sequence length="400" mass="46182">MEGHFFKRGCTCDSGNCKCNKKWTYVIDVGINPKNGKRKQKTKGGFKTEHEAQIAAEVYLAKIKNGVSIENAEIQFKDFTQDWLTYYIDRNAPKPGSIDNRQYSINKLMPYFAFQKVKDVTKDSYQEALNDLKSQHLSGSTLEGIHTTGKMIFNFAKSEKILNENPTTYAFIKKDQKTIIDDGEEVPNFFEKDELLLFIDTIQEKRLYMDDLIFTILAYTGMRVGELVSLKWKDIDIINHTISITKTYYNKKNNTITYKLIPPKTHKSRRKIPVAELVIEKLREHKKVQEKVITCYGNSYRDEGFIFANINRYPSYPILLKLIQNRMTRLLKLGGVNTELTPHSLRHTHTSLLAQAGATLEEIMIRLGHCNAETTRKVYLHVTNEVKRATSDKFSKLLQS</sequence>
<dbReference type="InterPro" id="IPR013762">
    <property type="entry name" value="Integrase-like_cat_sf"/>
</dbReference>
<dbReference type="Gene3D" id="1.10.150.130">
    <property type="match status" value="1"/>
</dbReference>
<dbReference type="InterPro" id="IPR050090">
    <property type="entry name" value="Tyrosine_recombinase_XerCD"/>
</dbReference>
<feature type="domain" description="Core-binding (CB)" evidence="7">
    <location>
        <begin position="74"/>
        <end position="157"/>
    </location>
</feature>
<keyword evidence="9" id="KW-1185">Reference proteome</keyword>
<keyword evidence="4" id="KW-0233">DNA recombination</keyword>
<dbReference type="InterPro" id="IPR044068">
    <property type="entry name" value="CB"/>
</dbReference>
<dbReference type="RefSeq" id="WP_307480548.1">
    <property type="nucleotide sequence ID" value="NZ_JAUSUB010000055.1"/>
</dbReference>
<dbReference type="InterPro" id="IPR028259">
    <property type="entry name" value="AP2-like_int_N"/>
</dbReference>
<evidence type="ECO:0000256" key="4">
    <source>
        <dbReference type="ARBA" id="ARBA00023172"/>
    </source>
</evidence>
<keyword evidence="2" id="KW-0229">DNA integration</keyword>
<dbReference type="Proteomes" id="UP001238088">
    <property type="component" value="Unassembled WGS sequence"/>
</dbReference>
<evidence type="ECO:0000313" key="9">
    <source>
        <dbReference type="Proteomes" id="UP001238088"/>
    </source>
</evidence>
<dbReference type="InterPro" id="IPR004107">
    <property type="entry name" value="Integrase_SAM-like_N"/>
</dbReference>
<evidence type="ECO:0000259" key="6">
    <source>
        <dbReference type="PROSITE" id="PS51898"/>
    </source>
</evidence>
<name>A0ABU0ASN6_9BACI</name>
<protein>
    <submittedName>
        <fullName evidence="8">Integrase</fullName>
    </submittedName>
</protein>
<proteinExistence type="inferred from homology"/>
<dbReference type="InterPro" id="IPR010998">
    <property type="entry name" value="Integrase_recombinase_N"/>
</dbReference>
<evidence type="ECO:0000256" key="1">
    <source>
        <dbReference type="ARBA" id="ARBA00008857"/>
    </source>
</evidence>
<dbReference type="PANTHER" id="PTHR30349">
    <property type="entry name" value="PHAGE INTEGRASE-RELATED"/>
    <property type="match status" value="1"/>
</dbReference>
<organism evidence="8 9">
    <name type="scientific">Cytobacillus purgationiresistens</name>
    <dbReference type="NCBI Taxonomy" id="863449"/>
    <lineage>
        <taxon>Bacteria</taxon>
        <taxon>Bacillati</taxon>
        <taxon>Bacillota</taxon>
        <taxon>Bacilli</taxon>
        <taxon>Bacillales</taxon>
        <taxon>Bacillaceae</taxon>
        <taxon>Cytobacillus</taxon>
    </lineage>
</organism>
<reference evidence="8 9" key="1">
    <citation type="submission" date="2023-07" db="EMBL/GenBank/DDBJ databases">
        <title>Genomic Encyclopedia of Type Strains, Phase IV (KMG-IV): sequencing the most valuable type-strain genomes for metagenomic binning, comparative biology and taxonomic classification.</title>
        <authorList>
            <person name="Goeker M."/>
        </authorList>
    </citation>
    <scope>NUCLEOTIDE SEQUENCE [LARGE SCALE GENOMIC DNA]</scope>
    <source>
        <strain evidence="8 9">DSM 23494</strain>
    </source>
</reference>
<feature type="domain" description="Tyr recombinase" evidence="6">
    <location>
        <begin position="185"/>
        <end position="392"/>
    </location>
</feature>
<keyword evidence="3 5" id="KW-0238">DNA-binding</keyword>
<comment type="similarity">
    <text evidence="1">Belongs to the 'phage' integrase family.</text>
</comment>
<gene>
    <name evidence="8" type="ORF">J2S17_005831</name>
</gene>
<evidence type="ECO:0000313" key="8">
    <source>
        <dbReference type="EMBL" id="MDQ0273874.1"/>
    </source>
</evidence>
<dbReference type="InterPro" id="IPR011010">
    <property type="entry name" value="DNA_brk_join_enz"/>
</dbReference>
<evidence type="ECO:0000259" key="7">
    <source>
        <dbReference type="PROSITE" id="PS51900"/>
    </source>
</evidence>
<dbReference type="Gene3D" id="1.10.443.10">
    <property type="entry name" value="Intergrase catalytic core"/>
    <property type="match status" value="1"/>
</dbReference>
<evidence type="ECO:0000256" key="2">
    <source>
        <dbReference type="ARBA" id="ARBA00022908"/>
    </source>
</evidence>
<dbReference type="CDD" id="cd01189">
    <property type="entry name" value="INT_ICEBs1_C_like"/>
    <property type="match status" value="1"/>
</dbReference>
<dbReference type="PROSITE" id="PS51898">
    <property type="entry name" value="TYR_RECOMBINASE"/>
    <property type="match status" value="1"/>
</dbReference>
<dbReference type="Pfam" id="PF00589">
    <property type="entry name" value="Phage_integrase"/>
    <property type="match status" value="1"/>
</dbReference>
<evidence type="ECO:0000256" key="3">
    <source>
        <dbReference type="ARBA" id="ARBA00023125"/>
    </source>
</evidence>
<dbReference type="PROSITE" id="PS51900">
    <property type="entry name" value="CB"/>
    <property type="match status" value="1"/>
</dbReference>
<evidence type="ECO:0000256" key="5">
    <source>
        <dbReference type="PROSITE-ProRule" id="PRU01248"/>
    </source>
</evidence>
<dbReference type="PANTHER" id="PTHR30349:SF64">
    <property type="entry name" value="PROPHAGE INTEGRASE INTD-RELATED"/>
    <property type="match status" value="1"/>
</dbReference>
<dbReference type="EMBL" id="JAUSUB010000055">
    <property type="protein sequence ID" value="MDQ0273874.1"/>
    <property type="molecule type" value="Genomic_DNA"/>
</dbReference>